<accession>A0ACB5UBA3</accession>
<dbReference type="EMBL" id="BSXV01008206">
    <property type="protein sequence ID" value="GMF06128.1"/>
    <property type="molecule type" value="Genomic_DNA"/>
</dbReference>
<comment type="caution">
    <text evidence="1">The sequence shown here is derived from an EMBL/GenBank/DDBJ whole genome shotgun (WGS) entry which is preliminary data.</text>
</comment>
<proteinExistence type="predicted"/>
<gene>
    <name evidence="1" type="ORF">Cboi01_000666500</name>
</gene>
<name>A0ACB5UBA3_CANBO</name>
<keyword evidence="2" id="KW-1185">Reference proteome</keyword>
<evidence type="ECO:0000313" key="1">
    <source>
        <dbReference type="EMBL" id="GMF06128.1"/>
    </source>
</evidence>
<reference evidence="1" key="1">
    <citation type="submission" date="2023-04" db="EMBL/GenBank/DDBJ databases">
        <title>Candida boidinii NBRC 1967.</title>
        <authorList>
            <person name="Ichikawa N."/>
            <person name="Sato H."/>
            <person name="Tonouchi N."/>
        </authorList>
    </citation>
    <scope>NUCLEOTIDE SEQUENCE</scope>
    <source>
        <strain evidence="1">NBRC 1967</strain>
    </source>
</reference>
<sequence length="133" mass="14740">MLLEKVNEEIIKHPSLNQAPNGTLREEEAIEESVNSTIDDDSEDADDESELDEDDSTFDSETNHSSCASSVKSLDASSAIKPSISKLNFKLLNILANMRIFIGKSKDNNNLDLFVKDSLIDGFVIFIEKLNGF</sequence>
<protein>
    <submittedName>
        <fullName evidence="1">Unnamed protein product</fullName>
    </submittedName>
</protein>
<organism evidence="1 2">
    <name type="scientific">Candida boidinii</name>
    <name type="common">Yeast</name>
    <dbReference type="NCBI Taxonomy" id="5477"/>
    <lineage>
        <taxon>Eukaryota</taxon>
        <taxon>Fungi</taxon>
        <taxon>Dikarya</taxon>
        <taxon>Ascomycota</taxon>
        <taxon>Saccharomycotina</taxon>
        <taxon>Pichiomycetes</taxon>
        <taxon>Pichiales</taxon>
        <taxon>Pichiaceae</taxon>
        <taxon>Ogataea</taxon>
        <taxon>Ogataea/Candida clade</taxon>
    </lineage>
</organism>
<dbReference type="Proteomes" id="UP001165101">
    <property type="component" value="Unassembled WGS sequence"/>
</dbReference>
<evidence type="ECO:0000313" key="2">
    <source>
        <dbReference type="Proteomes" id="UP001165101"/>
    </source>
</evidence>